<sequence length="79" mass="8518">MEILKFKTNIKCGGCIATVTPFLDKEESIQNWQVDTSSADKVLTVSGHDVNPQKVKNVVEKAGFKAEVIQVAGIGGKDL</sequence>
<feature type="domain" description="HMA" evidence="1">
    <location>
        <begin position="1"/>
        <end position="67"/>
    </location>
</feature>
<dbReference type="PROSITE" id="PS50846">
    <property type="entry name" value="HMA_2"/>
    <property type="match status" value="1"/>
</dbReference>
<evidence type="ECO:0000259" key="1">
    <source>
        <dbReference type="PROSITE" id="PS50846"/>
    </source>
</evidence>
<accession>A0ABT8RAV0</accession>
<evidence type="ECO:0000313" key="2">
    <source>
        <dbReference type="EMBL" id="MDO1449237.1"/>
    </source>
</evidence>
<name>A0ABT8RAV0_9BACT</name>
<comment type="caution">
    <text evidence="2">The sequence shown here is derived from an EMBL/GenBank/DDBJ whole genome shotgun (WGS) entry which is preliminary data.</text>
</comment>
<evidence type="ECO:0000313" key="3">
    <source>
        <dbReference type="Proteomes" id="UP001168528"/>
    </source>
</evidence>
<proteinExistence type="predicted"/>
<protein>
    <submittedName>
        <fullName evidence="2">Heavy-metal-associated domain-containing protein</fullName>
    </submittedName>
</protein>
<gene>
    <name evidence="2" type="ORF">Q0590_23370</name>
</gene>
<dbReference type="InterPro" id="IPR036163">
    <property type="entry name" value="HMA_dom_sf"/>
</dbReference>
<organism evidence="2 3">
    <name type="scientific">Rhodocytophaga aerolata</name>
    <dbReference type="NCBI Taxonomy" id="455078"/>
    <lineage>
        <taxon>Bacteria</taxon>
        <taxon>Pseudomonadati</taxon>
        <taxon>Bacteroidota</taxon>
        <taxon>Cytophagia</taxon>
        <taxon>Cytophagales</taxon>
        <taxon>Rhodocytophagaceae</taxon>
        <taxon>Rhodocytophaga</taxon>
    </lineage>
</organism>
<dbReference type="RefSeq" id="WP_302040039.1">
    <property type="nucleotide sequence ID" value="NZ_JAUKPO010000017.1"/>
</dbReference>
<dbReference type="Gene3D" id="3.30.70.100">
    <property type="match status" value="1"/>
</dbReference>
<dbReference type="EMBL" id="JAUKPO010000017">
    <property type="protein sequence ID" value="MDO1449237.1"/>
    <property type="molecule type" value="Genomic_DNA"/>
</dbReference>
<dbReference type="Proteomes" id="UP001168528">
    <property type="component" value="Unassembled WGS sequence"/>
</dbReference>
<dbReference type="CDD" id="cd00371">
    <property type="entry name" value="HMA"/>
    <property type="match status" value="1"/>
</dbReference>
<dbReference type="SUPFAM" id="SSF55008">
    <property type="entry name" value="HMA, heavy metal-associated domain"/>
    <property type="match status" value="1"/>
</dbReference>
<dbReference type="InterPro" id="IPR006121">
    <property type="entry name" value="HMA_dom"/>
</dbReference>
<reference evidence="2" key="1">
    <citation type="submission" date="2023-07" db="EMBL/GenBank/DDBJ databases">
        <title>The genome sequence of Rhodocytophaga aerolata KACC 12507.</title>
        <authorList>
            <person name="Zhang X."/>
        </authorList>
    </citation>
    <scope>NUCLEOTIDE SEQUENCE</scope>
    <source>
        <strain evidence="2">KACC 12507</strain>
    </source>
</reference>
<keyword evidence="3" id="KW-1185">Reference proteome</keyword>